<reference evidence="1 2" key="1">
    <citation type="submission" date="2024-08" db="EMBL/GenBank/DDBJ databases">
        <authorList>
            <person name="Ishaq N."/>
        </authorList>
    </citation>
    <scope>NUCLEOTIDE SEQUENCE [LARGE SCALE GENOMIC DNA]</scope>
    <source>
        <strain evidence="1 2">DSM 18651</strain>
    </source>
</reference>
<name>A0ABV4P5E1_9GAMM</name>
<protein>
    <submittedName>
        <fullName evidence="1">Uncharacterized protein</fullName>
    </submittedName>
</protein>
<organism evidence="1 2">
    <name type="scientific">Microbulbifer epialgicus</name>
    <dbReference type="NCBI Taxonomy" id="393907"/>
    <lineage>
        <taxon>Bacteria</taxon>
        <taxon>Pseudomonadati</taxon>
        <taxon>Pseudomonadota</taxon>
        <taxon>Gammaproteobacteria</taxon>
        <taxon>Cellvibrionales</taxon>
        <taxon>Microbulbiferaceae</taxon>
        <taxon>Microbulbifer</taxon>
    </lineage>
</organism>
<dbReference type="RefSeq" id="WP_371841000.1">
    <property type="nucleotide sequence ID" value="NZ_JBGMEK010000078.1"/>
</dbReference>
<accession>A0ABV4P5E1</accession>
<keyword evidence="2" id="KW-1185">Reference proteome</keyword>
<evidence type="ECO:0000313" key="2">
    <source>
        <dbReference type="Proteomes" id="UP001569428"/>
    </source>
</evidence>
<proteinExistence type="predicted"/>
<dbReference type="Proteomes" id="UP001569428">
    <property type="component" value="Unassembled WGS sequence"/>
</dbReference>
<dbReference type="EMBL" id="JBGMEK010000078">
    <property type="protein sequence ID" value="MFA0813219.1"/>
    <property type="molecule type" value="Genomic_DNA"/>
</dbReference>
<comment type="caution">
    <text evidence="1">The sequence shown here is derived from an EMBL/GenBank/DDBJ whole genome shotgun (WGS) entry which is preliminary data.</text>
</comment>
<evidence type="ECO:0000313" key="1">
    <source>
        <dbReference type="EMBL" id="MFA0813219.1"/>
    </source>
</evidence>
<gene>
    <name evidence="1" type="ORF">ACCI49_20155</name>
</gene>
<sequence length="124" mass="13755">MPPKTVSPFQISLQRRIIKRILGSLPKNDLSRERFKTLVSKSFPVGEVEDMYSESSDKAYLVISIDPCSPLIREVPKSFPGAIPTLAAAKKEARAIIQKAIAEAEQSLADVRQVGIEKINHLKL</sequence>